<keyword evidence="2" id="KW-0028">Amino-acid biosynthesis</keyword>
<dbReference type="RefSeq" id="WP_105417609.1">
    <property type="nucleotide sequence ID" value="NZ_PUIO01000028.1"/>
</dbReference>
<dbReference type="Proteomes" id="UP000239290">
    <property type="component" value="Unassembled WGS sequence"/>
</dbReference>
<gene>
    <name evidence="4" type="ORF">C5613_22145</name>
</gene>
<evidence type="ECO:0000259" key="3">
    <source>
        <dbReference type="Pfam" id="PF08501"/>
    </source>
</evidence>
<dbReference type="Pfam" id="PF08501">
    <property type="entry name" value="Shikimate_dh_N"/>
    <property type="match status" value="1"/>
</dbReference>
<organism evidence="4 5">
    <name type="scientific">Rhodococcus opacus</name>
    <name type="common">Nocardia opaca</name>
    <dbReference type="NCBI Taxonomy" id="37919"/>
    <lineage>
        <taxon>Bacteria</taxon>
        <taxon>Bacillati</taxon>
        <taxon>Actinomycetota</taxon>
        <taxon>Actinomycetes</taxon>
        <taxon>Mycobacteriales</taxon>
        <taxon>Nocardiaceae</taxon>
        <taxon>Rhodococcus</taxon>
    </lineage>
</organism>
<dbReference type="GO" id="GO:0050661">
    <property type="term" value="F:NADP binding"/>
    <property type="evidence" value="ECO:0007669"/>
    <property type="project" value="TreeGrafter"/>
</dbReference>
<evidence type="ECO:0000256" key="2">
    <source>
        <dbReference type="ARBA" id="ARBA00023141"/>
    </source>
</evidence>
<feature type="domain" description="Shikimate dehydrogenase substrate binding N-terminal" evidence="3">
    <location>
        <begin position="16"/>
        <end position="99"/>
    </location>
</feature>
<sequence length="277" mass="28687">MARNSFPTGNTRVLGIVGDPIEQVLAPTLWSELCSKNGFDIVCIPMHVRPADLKNFLDGARGWKNLEGLIVTVPHKIEALKLVTVATARAHATGAVNSIRPDGQGGWIGDMLDGGGFLAAYEDRIRPVRGQRVLVVGSGGVGAAIALALGEAGASEVDVSDVNASRAHALAARLGAHGVASKSVDPTAKGYDLVVNASPAGMRPEDPLPIDLDGATSDLAVADVVTKPADTRLLLAATALGCPVQGGLQMAEAQIPLQAEFFDLPPGDWRLSSSNSH</sequence>
<dbReference type="GO" id="GO:0005829">
    <property type="term" value="C:cytosol"/>
    <property type="evidence" value="ECO:0007669"/>
    <property type="project" value="TreeGrafter"/>
</dbReference>
<dbReference type="InterPro" id="IPR022893">
    <property type="entry name" value="Shikimate_DH_fam"/>
</dbReference>
<dbReference type="InterPro" id="IPR013708">
    <property type="entry name" value="Shikimate_DH-bd_N"/>
</dbReference>
<dbReference type="PANTHER" id="PTHR21089:SF1">
    <property type="entry name" value="BIFUNCTIONAL 3-DEHYDROQUINATE DEHYDRATASE_SHIKIMATE DEHYDROGENASE, CHLOROPLASTIC"/>
    <property type="match status" value="1"/>
</dbReference>
<dbReference type="InterPro" id="IPR036291">
    <property type="entry name" value="NAD(P)-bd_dom_sf"/>
</dbReference>
<dbReference type="Gene3D" id="3.40.50.10860">
    <property type="entry name" value="Leucine Dehydrogenase, chain A, domain 1"/>
    <property type="match status" value="1"/>
</dbReference>
<dbReference type="SUPFAM" id="SSF53223">
    <property type="entry name" value="Aminoacid dehydrogenase-like, N-terminal domain"/>
    <property type="match status" value="1"/>
</dbReference>
<comment type="pathway">
    <text evidence="1">Metabolic intermediate biosynthesis; chorismate biosynthesis; chorismate from D-erythrose 4-phosphate and phosphoenolpyruvate: step 4/7.</text>
</comment>
<dbReference type="GO" id="GO:0019632">
    <property type="term" value="P:shikimate metabolic process"/>
    <property type="evidence" value="ECO:0007669"/>
    <property type="project" value="TreeGrafter"/>
</dbReference>
<dbReference type="AlphaFoldDB" id="A0A2S8J6S5"/>
<dbReference type="Gene3D" id="3.40.50.720">
    <property type="entry name" value="NAD(P)-binding Rossmann-like Domain"/>
    <property type="match status" value="1"/>
</dbReference>
<comment type="caution">
    <text evidence="4">The sequence shown here is derived from an EMBL/GenBank/DDBJ whole genome shotgun (WGS) entry which is preliminary data.</text>
</comment>
<dbReference type="GO" id="GO:0004764">
    <property type="term" value="F:shikimate 3-dehydrogenase (NADP+) activity"/>
    <property type="evidence" value="ECO:0007669"/>
    <property type="project" value="InterPro"/>
</dbReference>
<dbReference type="SUPFAM" id="SSF51735">
    <property type="entry name" value="NAD(P)-binding Rossmann-fold domains"/>
    <property type="match status" value="1"/>
</dbReference>
<keyword evidence="2" id="KW-0057">Aromatic amino acid biosynthesis</keyword>
<name>A0A2S8J6S5_RHOOP</name>
<reference evidence="5" key="1">
    <citation type="submission" date="2018-02" db="EMBL/GenBank/DDBJ databases">
        <title>Draft genome sequencing of Rhodococcus opacus KU647198.</title>
        <authorList>
            <person name="Zheng B.-X."/>
        </authorList>
    </citation>
    <scope>NUCLEOTIDE SEQUENCE [LARGE SCALE GENOMIC DNA]</scope>
    <source>
        <strain evidence="5">04-OD7</strain>
    </source>
</reference>
<dbReference type="CDD" id="cd01065">
    <property type="entry name" value="NAD_bind_Shikimate_DH"/>
    <property type="match status" value="1"/>
</dbReference>
<dbReference type="GO" id="GO:0009423">
    <property type="term" value="P:chorismate biosynthetic process"/>
    <property type="evidence" value="ECO:0007669"/>
    <property type="project" value="TreeGrafter"/>
</dbReference>
<evidence type="ECO:0000313" key="4">
    <source>
        <dbReference type="EMBL" id="PQP22771.1"/>
    </source>
</evidence>
<evidence type="ECO:0000256" key="1">
    <source>
        <dbReference type="ARBA" id="ARBA00004871"/>
    </source>
</evidence>
<evidence type="ECO:0000313" key="5">
    <source>
        <dbReference type="Proteomes" id="UP000239290"/>
    </source>
</evidence>
<dbReference type="PANTHER" id="PTHR21089">
    <property type="entry name" value="SHIKIMATE DEHYDROGENASE"/>
    <property type="match status" value="1"/>
</dbReference>
<dbReference type="GO" id="GO:0009073">
    <property type="term" value="P:aromatic amino acid family biosynthetic process"/>
    <property type="evidence" value="ECO:0007669"/>
    <property type="project" value="UniProtKB-KW"/>
</dbReference>
<dbReference type="InterPro" id="IPR046346">
    <property type="entry name" value="Aminoacid_DH-like_N_sf"/>
</dbReference>
<proteinExistence type="predicted"/>
<accession>A0A2S8J6S5</accession>
<dbReference type="EMBL" id="PUIO01000028">
    <property type="protein sequence ID" value="PQP22771.1"/>
    <property type="molecule type" value="Genomic_DNA"/>
</dbReference>
<protein>
    <submittedName>
        <fullName evidence="4">Shikimate dehydrogenase</fullName>
    </submittedName>
</protein>